<feature type="compositionally biased region" description="Polar residues" evidence="5">
    <location>
        <begin position="504"/>
        <end position="517"/>
    </location>
</feature>
<keyword evidence="3 6" id="KW-0732">Signal</keyword>
<evidence type="ECO:0000256" key="3">
    <source>
        <dbReference type="ARBA" id="ARBA00022729"/>
    </source>
</evidence>
<dbReference type="PANTHER" id="PTHR13723:SF281">
    <property type="entry name" value="PAPILIN"/>
    <property type="match status" value="1"/>
</dbReference>
<feature type="compositionally biased region" description="Basic and acidic residues" evidence="5">
    <location>
        <begin position="518"/>
        <end position="528"/>
    </location>
</feature>
<dbReference type="Pfam" id="PF19030">
    <property type="entry name" value="TSP1_ADAMTS"/>
    <property type="match status" value="7"/>
</dbReference>
<dbReference type="InterPro" id="IPR007110">
    <property type="entry name" value="Ig-like_dom"/>
</dbReference>
<dbReference type="PROSITE" id="PS50092">
    <property type="entry name" value="TSP1"/>
    <property type="match status" value="5"/>
</dbReference>
<dbReference type="PROSITE" id="PS50900">
    <property type="entry name" value="PLAC"/>
    <property type="match status" value="1"/>
</dbReference>
<dbReference type="FunFam" id="2.20.100.10:FF:000005">
    <property type="entry name" value="ADAM metallopeptidase with thrombospondin type 1 motif 9"/>
    <property type="match status" value="1"/>
</dbReference>
<feature type="region of interest" description="Disordered" evidence="5">
    <location>
        <begin position="143"/>
        <end position="167"/>
    </location>
</feature>
<dbReference type="SMART" id="SM00409">
    <property type="entry name" value="IG"/>
    <property type="match status" value="1"/>
</dbReference>
<dbReference type="SMART" id="SM00209">
    <property type="entry name" value="TSP1"/>
    <property type="match status" value="7"/>
</dbReference>
<dbReference type="InterPro" id="IPR013783">
    <property type="entry name" value="Ig-like_fold"/>
</dbReference>
<evidence type="ECO:0000259" key="7">
    <source>
        <dbReference type="PROSITE" id="PS50835"/>
    </source>
</evidence>
<evidence type="ECO:0000256" key="1">
    <source>
        <dbReference type="ARBA" id="ARBA00004613"/>
    </source>
</evidence>
<dbReference type="GO" id="GO:0030198">
    <property type="term" value="P:extracellular matrix organization"/>
    <property type="evidence" value="ECO:0007669"/>
    <property type="project" value="TreeGrafter"/>
</dbReference>
<dbReference type="PANTHER" id="PTHR13723">
    <property type="entry name" value="ADAMTS A DISINTEGRIN AND METALLOPROTEASE WITH THROMBOSPONDIN MOTIFS PROTEASE"/>
    <property type="match status" value="1"/>
</dbReference>
<accession>A0A914DCK8</accession>
<dbReference type="InterPro" id="IPR050439">
    <property type="entry name" value="ADAMTS_ADAMTS-like"/>
</dbReference>
<dbReference type="InterPro" id="IPR010909">
    <property type="entry name" value="PLAC"/>
</dbReference>
<reference evidence="10" key="1">
    <citation type="submission" date="2022-11" db="UniProtKB">
        <authorList>
            <consortium name="WormBaseParasite"/>
        </authorList>
    </citation>
    <scope>IDENTIFICATION</scope>
</reference>
<dbReference type="GO" id="GO:0009653">
    <property type="term" value="P:anatomical structure morphogenesis"/>
    <property type="evidence" value="ECO:0007669"/>
    <property type="project" value="UniProtKB-ARBA"/>
</dbReference>
<feature type="compositionally biased region" description="Polar residues" evidence="5">
    <location>
        <begin position="155"/>
        <end position="167"/>
    </location>
</feature>
<evidence type="ECO:0000313" key="10">
    <source>
        <dbReference type="WBParaSite" id="ACRNAN_scaffold2334.g12217.t1"/>
    </source>
</evidence>
<sequence length="827" mass="92094">MFGHLIIICYKFLSFVWLLILSENSVGGTLLPHESPRNEFFVAESPFSQWNNDVGYSVQEPADFVSDFQSNAEKTKPKFYAGPWGDCSTTCGSGVKTRSVECVAFQGITTNVIKLPDNECDGQTKPSLFQPCQIRACAQKQSEDESNDVMDPGLQSDSGVDSNGHASTNYRGARGSYRWDYGEWGPCSASCLGGKQKSTLKCVDMNRKITVPWSYCDAKQRPIDLSRSCNNHPCPPSWETGPLSECSHTCGGGIRTRKVRCTRRVSRVGGAESTLILPDAQCPQPKPFHQEPCGLTDCPPNWRVEQWTSCSTSCGAGEQRRTVICEQRVASGVLQTFNPPDQCSGIERPPTVQLCDLGPCDSPYSYNSFIPTPASLVSSDGIGPGYTIAGQEPESAQSEEMANYDQDQTSHKKLTLNIGGYANLYEGTSIKVKCPVKNFERNRIVWTKDGRQVINNAHIKVSTNGALRIFHARMEDAGTYACFANGVQGNVTLKFKPRDHDKQQTQLSNETKPQKLSTKPEKQETESDVIKENLTPSDVDRELIHKVQNNLHKLGEFRMLEKLRNVREPGNIKVDYAIGDWSRCSQEECGKPDGAQVRLLKCRINLDHMSAYVDDEICDSFGIVRPPSSRACHDPNCPRWDASDWTECSESRCVRHGTSLQRREVKCLYQNGTEADFSLCDRKNRPKIKKECVNELCTAEWRPSIWGKCSKKCGDEGVQMRLLRCVWKGTRKAAGRNCDATLRPPAIRSCAETTLPPCVPGQDYDSSEKSPLQQSPTAQMLVADAVCEDKSRYCDILKLFHSCDQESILARCCYSCHQLNSLSSSIH</sequence>
<dbReference type="WBParaSite" id="ACRNAN_scaffold2334.g12217.t1">
    <property type="protein sequence ID" value="ACRNAN_scaffold2334.g12217.t1"/>
    <property type="gene ID" value="ACRNAN_scaffold2334.g12217"/>
</dbReference>
<evidence type="ECO:0000259" key="8">
    <source>
        <dbReference type="PROSITE" id="PS50900"/>
    </source>
</evidence>
<dbReference type="Proteomes" id="UP000887540">
    <property type="component" value="Unplaced"/>
</dbReference>
<dbReference type="Gene3D" id="2.60.40.10">
    <property type="entry name" value="Immunoglobulins"/>
    <property type="match status" value="1"/>
</dbReference>
<keyword evidence="9" id="KW-1185">Reference proteome</keyword>
<dbReference type="SUPFAM" id="SSF48726">
    <property type="entry name" value="Immunoglobulin"/>
    <property type="match status" value="1"/>
</dbReference>
<keyword evidence="2" id="KW-0964">Secreted</keyword>
<protein>
    <submittedName>
        <fullName evidence="10">ADAMTS-like protein 1</fullName>
    </submittedName>
</protein>
<proteinExistence type="predicted"/>
<dbReference type="PROSITE" id="PS50835">
    <property type="entry name" value="IG_LIKE"/>
    <property type="match status" value="1"/>
</dbReference>
<dbReference type="SUPFAM" id="SSF82895">
    <property type="entry name" value="TSP-1 type 1 repeat"/>
    <property type="match status" value="6"/>
</dbReference>
<feature type="signal peptide" evidence="6">
    <location>
        <begin position="1"/>
        <end position="27"/>
    </location>
</feature>
<organism evidence="9 10">
    <name type="scientific">Acrobeloides nanus</name>
    <dbReference type="NCBI Taxonomy" id="290746"/>
    <lineage>
        <taxon>Eukaryota</taxon>
        <taxon>Metazoa</taxon>
        <taxon>Ecdysozoa</taxon>
        <taxon>Nematoda</taxon>
        <taxon>Chromadorea</taxon>
        <taxon>Rhabditida</taxon>
        <taxon>Tylenchina</taxon>
        <taxon>Cephalobomorpha</taxon>
        <taxon>Cephaloboidea</taxon>
        <taxon>Cephalobidae</taxon>
        <taxon>Acrobeloides</taxon>
    </lineage>
</organism>
<feature type="domain" description="Ig-like" evidence="7">
    <location>
        <begin position="393"/>
        <end position="492"/>
    </location>
</feature>
<feature type="chain" id="PRO_5038079789" evidence="6">
    <location>
        <begin position="28"/>
        <end position="827"/>
    </location>
</feature>
<dbReference type="InterPro" id="IPR003599">
    <property type="entry name" value="Ig_sub"/>
</dbReference>
<comment type="subcellular location">
    <subcellularLocation>
        <location evidence="1">Secreted</location>
    </subcellularLocation>
</comment>
<dbReference type="Pfam" id="PF13927">
    <property type="entry name" value="Ig_3"/>
    <property type="match status" value="1"/>
</dbReference>
<evidence type="ECO:0000256" key="6">
    <source>
        <dbReference type="SAM" id="SignalP"/>
    </source>
</evidence>
<dbReference type="SMART" id="SM00408">
    <property type="entry name" value="IGc2"/>
    <property type="match status" value="1"/>
</dbReference>
<dbReference type="GO" id="GO:0006508">
    <property type="term" value="P:proteolysis"/>
    <property type="evidence" value="ECO:0007669"/>
    <property type="project" value="TreeGrafter"/>
</dbReference>
<evidence type="ECO:0000256" key="5">
    <source>
        <dbReference type="SAM" id="MobiDB-lite"/>
    </source>
</evidence>
<name>A0A914DCK8_9BILA</name>
<dbReference type="InterPro" id="IPR036383">
    <property type="entry name" value="TSP1_rpt_sf"/>
</dbReference>
<feature type="domain" description="PLAC" evidence="8">
    <location>
        <begin position="783"/>
        <end position="820"/>
    </location>
</feature>
<dbReference type="GO" id="GO:0004222">
    <property type="term" value="F:metalloendopeptidase activity"/>
    <property type="evidence" value="ECO:0007669"/>
    <property type="project" value="TreeGrafter"/>
</dbReference>
<dbReference type="GO" id="GO:0031012">
    <property type="term" value="C:extracellular matrix"/>
    <property type="evidence" value="ECO:0007669"/>
    <property type="project" value="TreeGrafter"/>
</dbReference>
<dbReference type="AlphaFoldDB" id="A0A914DCK8"/>
<keyword evidence="4" id="KW-0677">Repeat</keyword>
<evidence type="ECO:0000256" key="4">
    <source>
        <dbReference type="ARBA" id="ARBA00022737"/>
    </source>
</evidence>
<feature type="region of interest" description="Disordered" evidence="5">
    <location>
        <begin position="498"/>
        <end position="528"/>
    </location>
</feature>
<evidence type="ECO:0000256" key="2">
    <source>
        <dbReference type="ARBA" id="ARBA00022525"/>
    </source>
</evidence>
<dbReference type="GO" id="GO:0005576">
    <property type="term" value="C:extracellular region"/>
    <property type="evidence" value="ECO:0007669"/>
    <property type="project" value="UniProtKB-SubCell"/>
</dbReference>
<evidence type="ECO:0000313" key="9">
    <source>
        <dbReference type="Proteomes" id="UP000887540"/>
    </source>
</evidence>
<dbReference type="InterPro" id="IPR003598">
    <property type="entry name" value="Ig_sub2"/>
</dbReference>
<dbReference type="Gene3D" id="2.20.100.10">
    <property type="entry name" value="Thrombospondin type-1 (TSP1) repeat"/>
    <property type="match status" value="5"/>
</dbReference>
<dbReference type="InterPro" id="IPR036179">
    <property type="entry name" value="Ig-like_dom_sf"/>
</dbReference>
<dbReference type="InterPro" id="IPR000884">
    <property type="entry name" value="TSP1_rpt"/>
</dbReference>